<comment type="subunit">
    <text evidence="3 11">Tetramer of two alpha and two beta subunits.</text>
</comment>
<dbReference type="Pfam" id="PF05746">
    <property type="entry name" value="DALR_1"/>
    <property type="match status" value="1"/>
</dbReference>
<dbReference type="Gene3D" id="1.10.730.10">
    <property type="entry name" value="Isoleucyl-tRNA Synthetase, Domain 1"/>
    <property type="match status" value="1"/>
</dbReference>
<protein>
    <recommendedName>
        <fullName evidence="11">Glycine--tRNA ligase beta subunit</fullName>
        <ecNumber evidence="11">6.1.1.14</ecNumber>
    </recommendedName>
    <alternativeName>
        <fullName evidence="11">Glycyl-tRNA synthetase beta subunit</fullName>
        <shortName evidence="11">GlyRS</shortName>
    </alternativeName>
</protein>
<keyword evidence="5 11" id="KW-0436">Ligase</keyword>
<dbReference type="AlphaFoldDB" id="A0A7W6RFA7"/>
<dbReference type="HAMAP" id="MF_00255">
    <property type="entry name" value="Gly_tRNA_synth_beta"/>
    <property type="match status" value="1"/>
</dbReference>
<dbReference type="GO" id="GO:0004820">
    <property type="term" value="F:glycine-tRNA ligase activity"/>
    <property type="evidence" value="ECO:0007669"/>
    <property type="project" value="UniProtKB-UniRule"/>
</dbReference>
<dbReference type="GO" id="GO:0006426">
    <property type="term" value="P:glycyl-tRNA aminoacylation"/>
    <property type="evidence" value="ECO:0007669"/>
    <property type="project" value="UniProtKB-UniRule"/>
</dbReference>
<keyword evidence="7 11" id="KW-0067">ATP-binding</keyword>
<keyword evidence="9 11" id="KW-0030">Aminoacyl-tRNA synthetase</keyword>
<dbReference type="Pfam" id="PF02092">
    <property type="entry name" value="tRNA_synt_2f"/>
    <property type="match status" value="2"/>
</dbReference>
<gene>
    <name evidence="11" type="primary">glyS</name>
    <name evidence="13" type="ORF">GGD89_003134</name>
</gene>
<name>A0A7W6RFA7_9PROT</name>
<dbReference type="PANTHER" id="PTHR30075">
    <property type="entry name" value="GLYCYL-TRNA SYNTHETASE"/>
    <property type="match status" value="1"/>
</dbReference>
<dbReference type="GO" id="GO:0004814">
    <property type="term" value="F:arginine-tRNA ligase activity"/>
    <property type="evidence" value="ECO:0007669"/>
    <property type="project" value="InterPro"/>
</dbReference>
<evidence type="ECO:0000256" key="6">
    <source>
        <dbReference type="ARBA" id="ARBA00022741"/>
    </source>
</evidence>
<dbReference type="InterPro" id="IPR015944">
    <property type="entry name" value="Gly-tRNA-synth_bsu"/>
</dbReference>
<sequence>MAELLIELLSEEIPARMQRRAADDLRRLVTEGLTRAGLTYDAATAFATPRRLALAVDGLPLAQPDTREERKGPKADAPEKAVQGFLGSLGLTLDQVERRDTPKGPVLFAVIEHKGRTTAEVLPRLVGEAILAMPWPKSMRWSTHALTWVRPLHGLLAVFDGQPLTGALVLGATPGARADGTGPAQPPAFLDDPSAAPEGTALRAFTAETRGHRFLAPTPFAVRNLNDYRERLGHAFVMLDGDDRARLIADRADALARGEGLRVRPDPGLLAEVAGLVEWPEVLMGHIDDAFMDLPPEVLTTAMRGHQKYFSLETADGGLAPRFIVVSNMPAKDGGARIVAGNERVLRARLSDARFFWDQDRKHPLAARVDRLRARVFHARLGTDHDRMERLRALAAHLAPLIPGADPAACDRAALLCKADLTTGMVGEFPELQGLMGRDYATHDGESPAVATAIAEHYAPQGPADACPTAPVSVVVALADKIDTLVGFWLIDEKPTGSRDPFALRRAALGVIRLIVETGARVPLLPAFRAARAAYQAQSMDRSAPDSALDDLLVFFADRLKVHLRERGVRHDLIAAVFALGGEDDLVRLLTRVEALAAFVDSADGANLLTAYRRATNIVRIEERKDGAIDDQAGLSADLLRSPEEQALVAALDQAMEATGRAVEAERFDSAMASLARLRAPVDAFFDAVTVNADDPSLRRNRLRLLSRIQMAMGRVADFSKIEG</sequence>
<keyword evidence="14" id="KW-1185">Reference proteome</keyword>
<evidence type="ECO:0000256" key="5">
    <source>
        <dbReference type="ARBA" id="ARBA00022598"/>
    </source>
</evidence>
<evidence type="ECO:0000313" key="14">
    <source>
        <dbReference type="Proteomes" id="UP000554286"/>
    </source>
</evidence>
<dbReference type="SUPFAM" id="SSF109604">
    <property type="entry name" value="HD-domain/PDEase-like"/>
    <property type="match status" value="1"/>
</dbReference>
<comment type="caution">
    <text evidence="13">The sequence shown here is derived from an EMBL/GenBank/DDBJ whole genome shotgun (WGS) entry which is preliminary data.</text>
</comment>
<evidence type="ECO:0000256" key="1">
    <source>
        <dbReference type="ARBA" id="ARBA00004496"/>
    </source>
</evidence>
<evidence type="ECO:0000256" key="8">
    <source>
        <dbReference type="ARBA" id="ARBA00022917"/>
    </source>
</evidence>
<feature type="domain" description="DALR anticodon binding" evidence="12">
    <location>
        <begin position="609"/>
        <end position="710"/>
    </location>
</feature>
<proteinExistence type="inferred from homology"/>
<evidence type="ECO:0000256" key="2">
    <source>
        <dbReference type="ARBA" id="ARBA00008226"/>
    </source>
</evidence>
<reference evidence="13 14" key="1">
    <citation type="submission" date="2020-08" db="EMBL/GenBank/DDBJ databases">
        <title>Genome sequencing of Purple Non-Sulfur Bacteria from various extreme environments.</title>
        <authorList>
            <person name="Mayer M."/>
        </authorList>
    </citation>
    <scope>NUCLEOTIDE SEQUENCE [LARGE SCALE GENOMIC DNA]</scope>
    <source>
        <strain evidence="13 14">JA131</strain>
    </source>
</reference>
<dbReference type="EMBL" id="JACIGK010000027">
    <property type="protein sequence ID" value="MBB4267490.1"/>
    <property type="molecule type" value="Genomic_DNA"/>
</dbReference>
<evidence type="ECO:0000256" key="9">
    <source>
        <dbReference type="ARBA" id="ARBA00023146"/>
    </source>
</evidence>
<organism evidence="13 14">
    <name type="scientific">Roseospira visakhapatnamensis</name>
    <dbReference type="NCBI Taxonomy" id="390880"/>
    <lineage>
        <taxon>Bacteria</taxon>
        <taxon>Pseudomonadati</taxon>
        <taxon>Pseudomonadota</taxon>
        <taxon>Alphaproteobacteria</taxon>
        <taxon>Rhodospirillales</taxon>
        <taxon>Rhodospirillaceae</taxon>
        <taxon>Roseospira</taxon>
    </lineage>
</organism>
<dbReference type="GO" id="GO:0005524">
    <property type="term" value="F:ATP binding"/>
    <property type="evidence" value="ECO:0007669"/>
    <property type="project" value="UniProtKB-UniRule"/>
</dbReference>
<dbReference type="GO" id="GO:0005829">
    <property type="term" value="C:cytosol"/>
    <property type="evidence" value="ECO:0007669"/>
    <property type="project" value="TreeGrafter"/>
</dbReference>
<dbReference type="RefSeq" id="WP_184046934.1">
    <property type="nucleotide sequence ID" value="NZ_JACIGK010000027.1"/>
</dbReference>
<evidence type="ECO:0000256" key="4">
    <source>
        <dbReference type="ARBA" id="ARBA00022490"/>
    </source>
</evidence>
<keyword evidence="4 11" id="KW-0963">Cytoplasm</keyword>
<comment type="catalytic activity">
    <reaction evidence="10 11">
        <text>tRNA(Gly) + glycine + ATP = glycyl-tRNA(Gly) + AMP + diphosphate</text>
        <dbReference type="Rhea" id="RHEA:16013"/>
        <dbReference type="Rhea" id="RHEA-COMP:9664"/>
        <dbReference type="Rhea" id="RHEA-COMP:9683"/>
        <dbReference type="ChEBI" id="CHEBI:30616"/>
        <dbReference type="ChEBI" id="CHEBI:33019"/>
        <dbReference type="ChEBI" id="CHEBI:57305"/>
        <dbReference type="ChEBI" id="CHEBI:78442"/>
        <dbReference type="ChEBI" id="CHEBI:78522"/>
        <dbReference type="ChEBI" id="CHEBI:456215"/>
        <dbReference type="EC" id="6.1.1.14"/>
    </reaction>
</comment>
<dbReference type="PROSITE" id="PS50861">
    <property type="entry name" value="AA_TRNA_LIGASE_II_GLYAB"/>
    <property type="match status" value="1"/>
</dbReference>
<dbReference type="InterPro" id="IPR006194">
    <property type="entry name" value="Gly-tRNA-synth_heterodimer"/>
</dbReference>
<dbReference type="EC" id="6.1.1.14" evidence="11"/>
<evidence type="ECO:0000256" key="10">
    <source>
        <dbReference type="ARBA" id="ARBA00047937"/>
    </source>
</evidence>
<evidence type="ECO:0000256" key="11">
    <source>
        <dbReference type="HAMAP-Rule" id="MF_00255"/>
    </source>
</evidence>
<dbReference type="InterPro" id="IPR008909">
    <property type="entry name" value="DALR_anticod-bd"/>
</dbReference>
<keyword evidence="6 11" id="KW-0547">Nucleotide-binding</keyword>
<evidence type="ECO:0000256" key="7">
    <source>
        <dbReference type="ARBA" id="ARBA00022840"/>
    </source>
</evidence>
<evidence type="ECO:0000259" key="12">
    <source>
        <dbReference type="Pfam" id="PF05746"/>
    </source>
</evidence>
<dbReference type="NCBIfam" id="TIGR00211">
    <property type="entry name" value="glyS"/>
    <property type="match status" value="1"/>
</dbReference>
<comment type="subcellular location">
    <subcellularLocation>
        <location evidence="1 11">Cytoplasm</location>
    </subcellularLocation>
</comment>
<keyword evidence="8 11" id="KW-0648">Protein biosynthesis</keyword>
<accession>A0A7W6RFA7</accession>
<evidence type="ECO:0000313" key="13">
    <source>
        <dbReference type="EMBL" id="MBB4267490.1"/>
    </source>
</evidence>
<evidence type="ECO:0000256" key="3">
    <source>
        <dbReference type="ARBA" id="ARBA00011209"/>
    </source>
</evidence>
<comment type="similarity">
    <text evidence="2 11">Belongs to the class-II aminoacyl-tRNA synthetase family.</text>
</comment>
<dbReference type="GO" id="GO:0006420">
    <property type="term" value="P:arginyl-tRNA aminoacylation"/>
    <property type="evidence" value="ECO:0007669"/>
    <property type="project" value="InterPro"/>
</dbReference>
<dbReference type="PRINTS" id="PR01045">
    <property type="entry name" value="TRNASYNTHGB"/>
</dbReference>
<dbReference type="PANTHER" id="PTHR30075:SF2">
    <property type="entry name" value="GLYCINE--TRNA LIGASE, CHLOROPLASTIC_MITOCHONDRIAL 2"/>
    <property type="match status" value="1"/>
</dbReference>
<dbReference type="Proteomes" id="UP000554286">
    <property type="component" value="Unassembled WGS sequence"/>
</dbReference>